<dbReference type="EMBL" id="JACOSL010000031">
    <property type="protein sequence ID" value="MBI1756449.1"/>
    <property type="molecule type" value="Genomic_DNA"/>
</dbReference>
<dbReference type="GO" id="GO:0005507">
    <property type="term" value="F:copper ion binding"/>
    <property type="evidence" value="ECO:0007669"/>
    <property type="project" value="InterPro"/>
</dbReference>
<evidence type="ECO:0000259" key="5">
    <source>
        <dbReference type="Pfam" id="PF07732"/>
    </source>
</evidence>
<comment type="caution">
    <text evidence="6">The sequence shown here is derived from an EMBL/GenBank/DDBJ whole genome shotgun (WGS) entry which is preliminary data.</text>
</comment>
<dbReference type="SUPFAM" id="SSF49503">
    <property type="entry name" value="Cupredoxins"/>
    <property type="match status" value="2"/>
</dbReference>
<dbReference type="InterPro" id="IPR011707">
    <property type="entry name" value="Cu-oxidase-like_N"/>
</dbReference>
<evidence type="ECO:0000256" key="2">
    <source>
        <dbReference type="ARBA" id="ARBA00023002"/>
    </source>
</evidence>
<feature type="domain" description="Plastocyanin-like" evidence="4">
    <location>
        <begin position="280"/>
        <end position="380"/>
    </location>
</feature>
<evidence type="ECO:0000313" key="6">
    <source>
        <dbReference type="EMBL" id="MBI1756449.1"/>
    </source>
</evidence>
<evidence type="ECO:0000259" key="4">
    <source>
        <dbReference type="Pfam" id="PF07731"/>
    </source>
</evidence>
<keyword evidence="1" id="KW-0479">Metal-binding</keyword>
<dbReference type="InterPro" id="IPR011706">
    <property type="entry name" value="Cu-oxidase_C"/>
</dbReference>
<evidence type="ECO:0000313" key="7">
    <source>
        <dbReference type="Proteomes" id="UP000727962"/>
    </source>
</evidence>
<name>A0A931PTK1_FIMGI</name>
<evidence type="ECO:0000256" key="3">
    <source>
        <dbReference type="ARBA" id="ARBA00023008"/>
    </source>
</evidence>
<dbReference type="Proteomes" id="UP000727962">
    <property type="component" value="Unassembled WGS sequence"/>
</dbReference>
<protein>
    <submittedName>
        <fullName evidence="6">Multicopper oxidase domain-containing protein</fullName>
    </submittedName>
</protein>
<dbReference type="PANTHER" id="PTHR11709:SF394">
    <property type="entry name" value="FI03373P-RELATED"/>
    <property type="match status" value="1"/>
</dbReference>
<dbReference type="PANTHER" id="PTHR11709">
    <property type="entry name" value="MULTI-COPPER OXIDASE"/>
    <property type="match status" value="1"/>
</dbReference>
<dbReference type="InterPro" id="IPR008972">
    <property type="entry name" value="Cupredoxin"/>
</dbReference>
<dbReference type="Gene3D" id="2.60.40.420">
    <property type="entry name" value="Cupredoxins - blue copper proteins"/>
    <property type="match status" value="2"/>
</dbReference>
<organism evidence="6 7">
    <name type="scientific">Fimbriimonas ginsengisoli</name>
    <dbReference type="NCBI Taxonomy" id="1005039"/>
    <lineage>
        <taxon>Bacteria</taxon>
        <taxon>Bacillati</taxon>
        <taxon>Armatimonadota</taxon>
        <taxon>Fimbriimonadia</taxon>
        <taxon>Fimbriimonadales</taxon>
        <taxon>Fimbriimonadaceae</taxon>
        <taxon>Fimbriimonas</taxon>
    </lineage>
</organism>
<dbReference type="CDD" id="cd04202">
    <property type="entry name" value="CuRO_D2_2dMcoN_like"/>
    <property type="match status" value="1"/>
</dbReference>
<dbReference type="Pfam" id="PF07731">
    <property type="entry name" value="Cu-oxidase_2"/>
    <property type="match status" value="1"/>
</dbReference>
<reference evidence="6" key="1">
    <citation type="submission" date="2020-07" db="EMBL/GenBank/DDBJ databases">
        <title>Huge and variable diversity of episymbiotic CPR bacteria and DPANN archaea in groundwater ecosystems.</title>
        <authorList>
            <person name="He C.Y."/>
            <person name="Keren R."/>
            <person name="Whittaker M."/>
            <person name="Farag I.F."/>
            <person name="Doudna J."/>
            <person name="Cate J.H.D."/>
            <person name="Banfield J.F."/>
        </authorList>
    </citation>
    <scope>NUCLEOTIDE SEQUENCE</scope>
    <source>
        <strain evidence="6">NC_groundwater_17_Pr7_B-0.1um_64_12</strain>
    </source>
</reference>
<dbReference type="InterPro" id="IPR045087">
    <property type="entry name" value="Cu-oxidase_fam"/>
</dbReference>
<dbReference type="GO" id="GO:0016491">
    <property type="term" value="F:oxidoreductase activity"/>
    <property type="evidence" value="ECO:0007669"/>
    <property type="project" value="UniProtKB-KW"/>
</dbReference>
<dbReference type="Pfam" id="PF07732">
    <property type="entry name" value="Cu-oxidase_3"/>
    <property type="match status" value="1"/>
</dbReference>
<dbReference type="AlphaFoldDB" id="A0A931PTK1"/>
<keyword evidence="3" id="KW-0186">Copper</keyword>
<dbReference type="PROSITE" id="PS51318">
    <property type="entry name" value="TAT"/>
    <property type="match status" value="1"/>
</dbReference>
<dbReference type="InterPro" id="IPR006311">
    <property type="entry name" value="TAT_signal"/>
</dbReference>
<gene>
    <name evidence="6" type="ORF">HYR64_05000</name>
</gene>
<proteinExistence type="predicted"/>
<accession>A0A931PTK1</accession>
<sequence length="417" mass="46847">MAKNDLSESAPKIARRQVLQLGGMGLSAGLIGRALAQGTQGSMDEPATPWPAAFDPRGTAPTFPPRERPKPGDKIHVYDIDVTIGIHEIVPGVQAHMFLFNKTYPGPEIRVKEGDWVQVNLKNSSPEFHTIHWHGIMLPMEMDGVPLGTQWPVGPDQEFRYLWKAQPTGTHFYHCHVMTTLHQQAGLIGSLIVEPSGPDLVQQAFPYTREYTLILSELDTNFVRDMMSEMVEMGVQMERMNHSPSMMREMNGRMMGWFKNKDEFVKAVKDGYIPPYLAARTGTARPITPNYFMINGKSYPMTDPVMIRRGENIRVRLIGGGFMPHFMHLHGHDFWHVCQDGSPLASPVRMNTIPIFPGTTSDIVIQGTNPGFWHFHDHSDLATTNNGQHPGGMMTMLMYEDAREAGIKWEEVIAISS</sequence>
<keyword evidence="2" id="KW-0560">Oxidoreductase</keyword>
<feature type="domain" description="Plastocyanin-like" evidence="5">
    <location>
        <begin position="90"/>
        <end position="196"/>
    </location>
</feature>
<evidence type="ECO:0000256" key="1">
    <source>
        <dbReference type="ARBA" id="ARBA00022723"/>
    </source>
</evidence>